<reference evidence="3" key="1">
    <citation type="journal article" date="2019" name="Int. J. Syst. Evol. Microbiol.">
        <title>The Global Catalogue of Microorganisms (GCM) 10K type strain sequencing project: providing services to taxonomists for standard genome sequencing and annotation.</title>
        <authorList>
            <consortium name="The Broad Institute Genomics Platform"/>
            <consortium name="The Broad Institute Genome Sequencing Center for Infectious Disease"/>
            <person name="Wu L."/>
            <person name="Ma J."/>
        </authorList>
    </citation>
    <scope>NUCLEOTIDE SEQUENCE [LARGE SCALE GENOMIC DNA]</scope>
    <source>
        <strain evidence="3">NBRC 110044</strain>
    </source>
</reference>
<evidence type="ECO:0000313" key="2">
    <source>
        <dbReference type="EMBL" id="GLR13924.1"/>
    </source>
</evidence>
<dbReference type="NCBIfam" id="TIGR00004">
    <property type="entry name" value="Rid family detoxifying hydrolase"/>
    <property type="match status" value="1"/>
</dbReference>
<name>A0ABQ5YJ25_9NEIS</name>
<organism evidence="2 3">
    <name type="scientific">Chitinimonas prasina</name>
    <dbReference type="NCBI Taxonomy" id="1434937"/>
    <lineage>
        <taxon>Bacteria</taxon>
        <taxon>Pseudomonadati</taxon>
        <taxon>Pseudomonadota</taxon>
        <taxon>Betaproteobacteria</taxon>
        <taxon>Neisseriales</taxon>
        <taxon>Chitinibacteraceae</taxon>
        <taxon>Chitinimonas</taxon>
    </lineage>
</organism>
<sequence length="150" mass="15932">MSHEAALFMLPSGYPSRRLPKEYTMSKEIVHSDHAPKAVGTYSQAVKVGNTVYLSGQLGLDPVTGELAEGFEAQAHLMFKNLRAVAQAAGGDLKDIVKLGVFVTDLANFGKLNEIMGQYFDAPYPARAAIQAAALPKGGQVEADAVLVLA</sequence>
<dbReference type="PANTHER" id="PTHR11803:SF39">
    <property type="entry name" value="2-IMINOBUTANOATE_2-IMINOPROPANOATE DEAMINASE"/>
    <property type="match status" value="1"/>
</dbReference>
<comment type="caution">
    <text evidence="2">The sequence shown here is derived from an EMBL/GenBank/DDBJ whole genome shotgun (WGS) entry which is preliminary data.</text>
</comment>
<dbReference type="InterPro" id="IPR006175">
    <property type="entry name" value="YjgF/YER057c/UK114"/>
</dbReference>
<accession>A0ABQ5YJ25</accession>
<gene>
    <name evidence="2" type="ORF">GCM10007907_27140</name>
</gene>
<dbReference type="PANTHER" id="PTHR11803">
    <property type="entry name" value="2-IMINOBUTANOATE/2-IMINOPROPANOATE DEAMINASE RIDA"/>
    <property type="match status" value="1"/>
</dbReference>
<dbReference type="EMBL" id="BSOG01000003">
    <property type="protein sequence ID" value="GLR13924.1"/>
    <property type="molecule type" value="Genomic_DNA"/>
</dbReference>
<proteinExistence type="inferred from homology"/>
<dbReference type="Proteomes" id="UP001156706">
    <property type="component" value="Unassembled WGS sequence"/>
</dbReference>
<dbReference type="SUPFAM" id="SSF55298">
    <property type="entry name" value="YjgF-like"/>
    <property type="match status" value="1"/>
</dbReference>
<protein>
    <submittedName>
        <fullName evidence="2">Reactive intermediate/imine deaminase</fullName>
    </submittedName>
</protein>
<evidence type="ECO:0000256" key="1">
    <source>
        <dbReference type="ARBA" id="ARBA00010552"/>
    </source>
</evidence>
<dbReference type="CDD" id="cd00448">
    <property type="entry name" value="YjgF_YER057c_UK114_family"/>
    <property type="match status" value="1"/>
</dbReference>
<dbReference type="InterPro" id="IPR035959">
    <property type="entry name" value="RutC-like_sf"/>
</dbReference>
<dbReference type="Pfam" id="PF01042">
    <property type="entry name" value="Ribonuc_L-PSP"/>
    <property type="match status" value="1"/>
</dbReference>
<comment type="similarity">
    <text evidence="1">Belongs to the RutC family.</text>
</comment>
<dbReference type="InterPro" id="IPR006056">
    <property type="entry name" value="RidA"/>
</dbReference>
<dbReference type="Gene3D" id="3.30.1330.40">
    <property type="entry name" value="RutC-like"/>
    <property type="match status" value="1"/>
</dbReference>
<evidence type="ECO:0000313" key="3">
    <source>
        <dbReference type="Proteomes" id="UP001156706"/>
    </source>
</evidence>
<keyword evidence="3" id="KW-1185">Reference proteome</keyword>